<reference evidence="1" key="1">
    <citation type="submission" date="2021-06" db="EMBL/GenBank/DDBJ databases">
        <authorList>
            <person name="Kallberg Y."/>
            <person name="Tangrot J."/>
            <person name="Rosling A."/>
        </authorList>
    </citation>
    <scope>NUCLEOTIDE SEQUENCE</scope>
    <source>
        <strain evidence="1">MA453B</strain>
    </source>
</reference>
<dbReference type="EMBL" id="CAJVPY010036912">
    <property type="protein sequence ID" value="CAG8802439.1"/>
    <property type="molecule type" value="Genomic_DNA"/>
</dbReference>
<feature type="non-terminal residue" evidence="1">
    <location>
        <position position="64"/>
    </location>
</feature>
<protein>
    <submittedName>
        <fullName evidence="1">7289_t:CDS:1</fullName>
    </submittedName>
</protein>
<evidence type="ECO:0000313" key="2">
    <source>
        <dbReference type="Proteomes" id="UP000789405"/>
    </source>
</evidence>
<dbReference type="AlphaFoldDB" id="A0A9N9K1F5"/>
<organism evidence="1 2">
    <name type="scientific">Dentiscutata erythropus</name>
    <dbReference type="NCBI Taxonomy" id="1348616"/>
    <lineage>
        <taxon>Eukaryota</taxon>
        <taxon>Fungi</taxon>
        <taxon>Fungi incertae sedis</taxon>
        <taxon>Mucoromycota</taxon>
        <taxon>Glomeromycotina</taxon>
        <taxon>Glomeromycetes</taxon>
        <taxon>Diversisporales</taxon>
        <taxon>Gigasporaceae</taxon>
        <taxon>Dentiscutata</taxon>
    </lineage>
</organism>
<proteinExistence type="predicted"/>
<accession>A0A9N9K1F5</accession>
<gene>
    <name evidence="1" type="ORF">DERYTH_LOCUS23681</name>
</gene>
<evidence type="ECO:0000313" key="1">
    <source>
        <dbReference type="EMBL" id="CAG8802439.1"/>
    </source>
</evidence>
<dbReference type="Proteomes" id="UP000789405">
    <property type="component" value="Unassembled WGS sequence"/>
</dbReference>
<sequence>MPDSHNSSGIQLYYYFAFIFDDLMIFRGIDYIDLINGLEGRENNLPPLVSEMLSIFMDHWKQLQ</sequence>
<name>A0A9N9K1F5_9GLOM</name>
<keyword evidence="2" id="KW-1185">Reference proteome</keyword>
<comment type="caution">
    <text evidence="1">The sequence shown here is derived from an EMBL/GenBank/DDBJ whole genome shotgun (WGS) entry which is preliminary data.</text>
</comment>